<protein>
    <submittedName>
        <fullName evidence="1">Uncharacterized protein</fullName>
    </submittedName>
</protein>
<dbReference type="AlphaFoldDB" id="A0A0G4E4Y1"/>
<keyword evidence="1" id="KW-0614">Plasmid</keyword>
<dbReference type="EMBL" id="LN713926">
    <property type="protein sequence ID" value="CEK42058.1"/>
    <property type="molecule type" value="Genomic_DNA"/>
</dbReference>
<name>A0A0G4E4Y1_PSEFS</name>
<evidence type="ECO:0000313" key="1">
    <source>
        <dbReference type="EMBL" id="CEK42058.1"/>
    </source>
</evidence>
<geneLocation type="plasmid" evidence="1">
    <name>pQBR57</name>
</geneLocation>
<gene>
    <name evidence="1" type="ORF">PQBR57_0105</name>
</gene>
<reference evidence="1" key="2">
    <citation type="submission" date="2015-06" db="EMBL/GenBank/DDBJ databases">
        <title>Environmentally co-occuring mercury resistance plasmids are genetically and phenotypically diverse and confer variable context-dependent fitness effects.</title>
        <authorList>
            <person name="Hall J.P.J."/>
            <person name="Harrison E."/>
            <person name="Lilley A.K."/>
            <person name="Paterson S."/>
            <person name="Spiers A.J."/>
            <person name="Brockhurst M.A."/>
        </authorList>
    </citation>
    <scope>NUCLEOTIDE SEQUENCE [LARGE SCALE GENOMIC DNA]</scope>
    <source>
        <strain evidence="1">SBW25</strain>
        <plasmid evidence="1">pQBR57</plasmid>
    </source>
</reference>
<proteinExistence type="predicted"/>
<sequence>MNDAAIKTVNIILATCGREKVSPETIWRKFFCVSYTAASITMMQLTI</sequence>
<organism evidence="1">
    <name type="scientific">Pseudomonas fluorescens (strain SBW25)</name>
    <dbReference type="NCBI Taxonomy" id="216595"/>
    <lineage>
        <taxon>Bacteria</taxon>
        <taxon>Pseudomonadati</taxon>
        <taxon>Pseudomonadota</taxon>
        <taxon>Gammaproteobacteria</taxon>
        <taxon>Pseudomonadales</taxon>
        <taxon>Pseudomonadaceae</taxon>
        <taxon>Pseudomonas</taxon>
    </lineage>
</organism>
<reference evidence="1" key="1">
    <citation type="submission" date="2014-12" db="EMBL/GenBank/DDBJ databases">
        <authorList>
            <person name="Hall J."/>
        </authorList>
    </citation>
    <scope>NUCLEOTIDE SEQUENCE [LARGE SCALE GENOMIC DNA]</scope>
    <source>
        <strain evidence="1">SBW25</strain>
        <plasmid evidence="1">pQBR57</plasmid>
    </source>
</reference>
<accession>A0A0G4E4Y1</accession>